<sequence length="751" mass="84528">MIEHFQRVKESFEICQHCEHEIDIEVNRPPEPHEDPALRAGLVPSAAEISSVKASIDETEEMLDTLAYELMYLEHIIVVLKYKQIALEELQDRQRAYIAPIRRLPNEILSEIFAYSCCDASAGTYNCTPVKIGRICKQWHDIIYNSPRIWSHLRYHPVHVDAQECRRMRMCLRNSRGLPLRDPVRFSDDSHSLQIFNVMKDFSDQWTSLEVSPYLHSDTNSLCERLGDRPLSRLQYIESDVLCLIKGDVHRVFERRAPALECVKLSVKRGSVTELPNLPWHQLVHIHLTCAWDYAVKALAGCTRLESMVLNLSGATTLDTASLPHVTLAELHTAHATFSTLGGCEMLDFLEAHGLRDLSLTWPDKVAGPEVHSGTHLYHFLARSKCRLDRLQLRGVPASERAVVSSSFDGLRALTLRVRDDMPLSDGDFAALAAVAGDGTPAALKDLEYLSIGGPGRYRGDGILRLLEARREARKPLKGIVLSIEDVTDLDYFDGEIDMVQRLEEETEPRVTVHKGYHYLARMWDRQEKELSAGKYIEIAMIAHTGVGQSAMREIALIKEMIQEKTVSLHEIVVFILHLFPTSRTLLSINLVTSSTYQLLNDLPYILRSDLASQLTVSYVILKIGYLELYHPRVAVPCLLLRESFHNLDVRLTPSGRSGFTRPHGQQGSELAARVPIPAFFLHTASAQEGRGTSQLPLDRRITQDDTLSTAADVLPALAGRPDVRRTMQRTSADLVPCESGARKRGRPAGR</sequence>
<name>D8PMY9_SCHCM</name>
<evidence type="ECO:0000256" key="1">
    <source>
        <dbReference type="SAM" id="MobiDB-lite"/>
    </source>
</evidence>
<dbReference type="Pfam" id="PF12937">
    <property type="entry name" value="F-box-like"/>
    <property type="match status" value="1"/>
</dbReference>
<evidence type="ECO:0000259" key="2">
    <source>
        <dbReference type="Pfam" id="PF12937"/>
    </source>
</evidence>
<evidence type="ECO:0000313" key="3">
    <source>
        <dbReference type="EMBL" id="EFJ02850.1"/>
    </source>
</evidence>
<dbReference type="OrthoDB" id="3266451at2759"/>
<organism evidence="4">
    <name type="scientific">Schizophyllum commune (strain H4-8 / FGSC 9210)</name>
    <name type="common">Split gill fungus</name>
    <dbReference type="NCBI Taxonomy" id="578458"/>
    <lineage>
        <taxon>Eukaryota</taxon>
        <taxon>Fungi</taxon>
        <taxon>Dikarya</taxon>
        <taxon>Basidiomycota</taxon>
        <taxon>Agaricomycotina</taxon>
        <taxon>Agaricomycetes</taxon>
        <taxon>Agaricomycetidae</taxon>
        <taxon>Agaricales</taxon>
        <taxon>Schizophyllaceae</taxon>
        <taxon>Schizophyllum</taxon>
    </lineage>
</organism>
<dbReference type="InParanoid" id="D8PMY9"/>
<dbReference type="KEGG" id="scm:SCHCO_01111540"/>
<accession>D8PMY9</accession>
<proteinExistence type="predicted"/>
<dbReference type="GeneID" id="9585686"/>
<dbReference type="InterPro" id="IPR001810">
    <property type="entry name" value="F-box_dom"/>
</dbReference>
<dbReference type="VEuPathDB" id="FungiDB:SCHCODRAFT_01111540"/>
<feature type="region of interest" description="Disordered" evidence="1">
    <location>
        <begin position="729"/>
        <end position="751"/>
    </location>
</feature>
<dbReference type="Gene3D" id="1.20.1280.50">
    <property type="match status" value="1"/>
</dbReference>
<dbReference type="Proteomes" id="UP000007431">
    <property type="component" value="Unassembled WGS sequence"/>
</dbReference>
<feature type="domain" description="F-box" evidence="2">
    <location>
        <begin position="101"/>
        <end position="154"/>
    </location>
</feature>
<dbReference type="RefSeq" id="XP_003037752.1">
    <property type="nucleotide sequence ID" value="XM_003037706.1"/>
</dbReference>
<reference evidence="3 4" key="1">
    <citation type="journal article" date="2010" name="Nat. Biotechnol.">
        <title>Genome sequence of the model mushroom Schizophyllum commune.</title>
        <authorList>
            <person name="Ohm R.A."/>
            <person name="de Jong J.F."/>
            <person name="Lugones L.G."/>
            <person name="Aerts A."/>
            <person name="Kothe E."/>
            <person name="Stajich J.E."/>
            <person name="de Vries R.P."/>
            <person name="Record E."/>
            <person name="Levasseur A."/>
            <person name="Baker S.E."/>
            <person name="Bartholomew K.A."/>
            <person name="Coutinho P.M."/>
            <person name="Erdmann S."/>
            <person name="Fowler T.J."/>
            <person name="Gathman A.C."/>
            <person name="Lombard V."/>
            <person name="Henrissat B."/>
            <person name="Knabe N."/>
            <person name="Kuees U."/>
            <person name="Lilly W.W."/>
            <person name="Lindquist E."/>
            <person name="Lucas S."/>
            <person name="Magnuson J.K."/>
            <person name="Piumi F."/>
            <person name="Raudaskoski M."/>
            <person name="Salamov A."/>
            <person name="Schmutz J."/>
            <person name="Schwarze F.W.M.R."/>
            <person name="vanKuyk P.A."/>
            <person name="Horton J.S."/>
            <person name="Grigoriev I.V."/>
            <person name="Woesten H.A.B."/>
        </authorList>
    </citation>
    <scope>NUCLEOTIDE SEQUENCE [LARGE SCALE GENOMIC DNA]</scope>
    <source>
        <strain evidence="4">H4-8 / FGSC 9210</strain>
    </source>
</reference>
<dbReference type="HOGENOM" id="CLU_018544_12_2_1"/>
<gene>
    <name evidence="3" type="ORF">SCHCODRAFT_102280</name>
</gene>
<feature type="non-terminal residue" evidence="3">
    <location>
        <position position="751"/>
    </location>
</feature>
<protein>
    <recommendedName>
        <fullName evidence="2">F-box domain-containing protein</fullName>
    </recommendedName>
</protein>
<dbReference type="AlphaFoldDB" id="D8PMY9"/>
<evidence type="ECO:0000313" key="4">
    <source>
        <dbReference type="Proteomes" id="UP000007431"/>
    </source>
</evidence>
<dbReference type="EMBL" id="GL377302">
    <property type="protein sequence ID" value="EFJ02850.1"/>
    <property type="molecule type" value="Genomic_DNA"/>
</dbReference>
<keyword evidence="4" id="KW-1185">Reference proteome</keyword>